<proteinExistence type="predicted"/>
<keyword evidence="2" id="KW-1185">Reference proteome</keyword>
<sequence>MPLHENNRNKLERLIEEHDFSFAAQYVLEHTRQGICWTKKGPSDYSTPCSSRIGGDPDLLPATVWPITSDGIPMTFLAQLNLKQLSEMDESAGLQGGGMLYFFVGVDEPAYNIEHHVLFLPESKLPEAHRCIPPEVTALEEKFSGYEIEPLATLEAPNYGYVDYEAVEDDQHDFEDYEELREAMRGGADEAIAVMFGYPATQHGDCEVEAALMLLTGQNYNYRPAEALQQITAHLGGDEERAKQEVQDTLLLLEIDSDDDVGFCWWDAGTLQFFVRKEDLLAGRWDRTYCSLYSS</sequence>
<dbReference type="InterPro" id="IPR035948">
    <property type="entry name" value="YwqG-like_sf"/>
</dbReference>
<name>A0A2Z2KHS5_9BACL</name>
<dbReference type="PANTHER" id="PTHR36436:SF6">
    <property type="entry name" value="SLL5081 PROTEIN"/>
    <property type="match status" value="1"/>
</dbReference>
<gene>
    <name evidence="1" type="ORF">B9T62_06155</name>
</gene>
<dbReference type="Proteomes" id="UP000249890">
    <property type="component" value="Chromosome"/>
</dbReference>
<dbReference type="InterPro" id="IPR015315">
    <property type="entry name" value="DUF1963"/>
</dbReference>
<organism evidence="1 2">
    <name type="scientific">Paenibacillus donghaensis</name>
    <dbReference type="NCBI Taxonomy" id="414771"/>
    <lineage>
        <taxon>Bacteria</taxon>
        <taxon>Bacillati</taxon>
        <taxon>Bacillota</taxon>
        <taxon>Bacilli</taxon>
        <taxon>Bacillales</taxon>
        <taxon>Paenibacillaceae</taxon>
        <taxon>Paenibacillus</taxon>
    </lineage>
</organism>
<reference evidence="1 2" key="1">
    <citation type="submission" date="2017-06" db="EMBL/GenBank/DDBJ databases">
        <title>Complete genome sequence of Paenibacillus donghaensis KCTC 13049T isolated from East Sea sediment, South Korea.</title>
        <authorList>
            <person name="Jung B.K."/>
            <person name="Hong S.-J."/>
            <person name="Shin J.-H."/>
        </authorList>
    </citation>
    <scope>NUCLEOTIDE SEQUENCE [LARGE SCALE GENOMIC DNA]</scope>
    <source>
        <strain evidence="1 2">KCTC 13049</strain>
    </source>
</reference>
<protein>
    <recommendedName>
        <fullName evidence="3">DUF1963 domain-containing protein</fullName>
    </recommendedName>
</protein>
<accession>A0A2Z2KHS5</accession>
<evidence type="ECO:0008006" key="3">
    <source>
        <dbReference type="Google" id="ProtNLM"/>
    </source>
</evidence>
<dbReference type="EMBL" id="CP021780">
    <property type="protein sequence ID" value="ASA20422.1"/>
    <property type="molecule type" value="Genomic_DNA"/>
</dbReference>
<evidence type="ECO:0000313" key="1">
    <source>
        <dbReference type="EMBL" id="ASA20422.1"/>
    </source>
</evidence>
<dbReference type="PANTHER" id="PTHR36436">
    <property type="entry name" value="SLL5081 PROTEIN"/>
    <property type="match status" value="1"/>
</dbReference>
<dbReference type="SUPFAM" id="SSF103032">
    <property type="entry name" value="Hypothetical protein YwqG"/>
    <property type="match status" value="1"/>
</dbReference>
<dbReference type="OrthoDB" id="8856529at2"/>
<dbReference type="KEGG" id="pdh:B9T62_06155"/>
<dbReference type="AlphaFoldDB" id="A0A2Z2KHS5"/>
<dbReference type="Gene3D" id="2.30.320.10">
    <property type="entry name" value="YwqG-like"/>
    <property type="match status" value="1"/>
</dbReference>
<dbReference type="Pfam" id="PF09234">
    <property type="entry name" value="DUF1963"/>
    <property type="match status" value="1"/>
</dbReference>
<evidence type="ECO:0000313" key="2">
    <source>
        <dbReference type="Proteomes" id="UP000249890"/>
    </source>
</evidence>
<dbReference type="RefSeq" id="WP_087914442.1">
    <property type="nucleotide sequence ID" value="NZ_CP021780.1"/>
</dbReference>